<dbReference type="PANTHER" id="PTHR22594">
    <property type="entry name" value="ASPARTYL/LYSYL-TRNA SYNTHETASE"/>
    <property type="match status" value="1"/>
</dbReference>
<dbReference type="HAMAP" id="MF_00534">
    <property type="entry name" value="Asn_tRNA_synth"/>
    <property type="match status" value="1"/>
</dbReference>
<keyword evidence="7" id="KW-0963">Cytoplasm</keyword>
<dbReference type="Pfam" id="PF00152">
    <property type="entry name" value="tRNA-synt_2"/>
    <property type="match status" value="1"/>
</dbReference>
<dbReference type="SUPFAM" id="SSF55681">
    <property type="entry name" value="Class II aaRS and biotin synthetases"/>
    <property type="match status" value="1"/>
</dbReference>
<organism evidence="9 10">
    <name type="scientific">Neolewinella maritima</name>
    <dbReference type="NCBI Taxonomy" id="1383882"/>
    <lineage>
        <taxon>Bacteria</taxon>
        <taxon>Pseudomonadati</taxon>
        <taxon>Bacteroidota</taxon>
        <taxon>Saprospiria</taxon>
        <taxon>Saprospirales</taxon>
        <taxon>Lewinellaceae</taxon>
        <taxon>Neolewinella</taxon>
    </lineage>
</organism>
<accession>A0ABN8FDD0</accession>
<dbReference type="CDD" id="cd00776">
    <property type="entry name" value="AsxRS_core"/>
    <property type="match status" value="1"/>
</dbReference>
<reference evidence="9" key="1">
    <citation type="submission" date="2021-12" db="EMBL/GenBank/DDBJ databases">
        <authorList>
            <person name="Rodrigo-Torres L."/>
            <person name="Arahal R. D."/>
            <person name="Lucena T."/>
        </authorList>
    </citation>
    <scope>NUCLEOTIDE SEQUENCE</scope>
    <source>
        <strain evidence="9">CECT 8419</strain>
    </source>
</reference>
<dbReference type="RefSeq" id="WP_238751836.1">
    <property type="nucleotide sequence ID" value="NZ_CAKLPZ010000004.1"/>
</dbReference>
<evidence type="ECO:0000313" key="9">
    <source>
        <dbReference type="EMBL" id="CAH1001976.1"/>
    </source>
</evidence>
<dbReference type="PANTHER" id="PTHR22594:SF34">
    <property type="entry name" value="ASPARAGINE--TRNA LIGASE, MITOCHONDRIAL-RELATED"/>
    <property type="match status" value="1"/>
</dbReference>
<dbReference type="PROSITE" id="PS50862">
    <property type="entry name" value="AA_TRNA_LIGASE_II"/>
    <property type="match status" value="1"/>
</dbReference>
<evidence type="ECO:0000256" key="6">
    <source>
        <dbReference type="ARBA" id="ARBA00023146"/>
    </source>
</evidence>
<comment type="catalytic activity">
    <reaction evidence="7">
        <text>tRNA(Asn) + L-asparagine + ATP = L-asparaginyl-tRNA(Asn) + AMP + diphosphate + H(+)</text>
        <dbReference type="Rhea" id="RHEA:11180"/>
        <dbReference type="Rhea" id="RHEA-COMP:9659"/>
        <dbReference type="Rhea" id="RHEA-COMP:9674"/>
        <dbReference type="ChEBI" id="CHEBI:15378"/>
        <dbReference type="ChEBI" id="CHEBI:30616"/>
        <dbReference type="ChEBI" id="CHEBI:33019"/>
        <dbReference type="ChEBI" id="CHEBI:58048"/>
        <dbReference type="ChEBI" id="CHEBI:78442"/>
        <dbReference type="ChEBI" id="CHEBI:78515"/>
        <dbReference type="ChEBI" id="CHEBI:456215"/>
        <dbReference type="EC" id="6.1.1.22"/>
    </reaction>
</comment>
<dbReference type="InterPro" id="IPR004522">
    <property type="entry name" value="Asn-tRNA-ligase"/>
</dbReference>
<keyword evidence="5 7" id="KW-0648">Protein biosynthesis</keyword>
<keyword evidence="4 7" id="KW-0067">ATP-binding</keyword>
<comment type="subcellular location">
    <subcellularLocation>
        <location evidence="7">Cytoplasm</location>
    </subcellularLocation>
</comment>
<dbReference type="InterPro" id="IPR012340">
    <property type="entry name" value="NA-bd_OB-fold"/>
</dbReference>
<evidence type="ECO:0000259" key="8">
    <source>
        <dbReference type="PROSITE" id="PS50862"/>
    </source>
</evidence>
<evidence type="ECO:0000256" key="5">
    <source>
        <dbReference type="ARBA" id="ARBA00022917"/>
    </source>
</evidence>
<dbReference type="InterPro" id="IPR004365">
    <property type="entry name" value="NA-bd_OB_tRNA"/>
</dbReference>
<dbReference type="Proteomes" id="UP000837803">
    <property type="component" value="Unassembled WGS sequence"/>
</dbReference>
<keyword evidence="3 7" id="KW-0547">Nucleotide-binding</keyword>
<dbReference type="Gene3D" id="3.30.930.10">
    <property type="entry name" value="Bira Bifunctional Protein, Domain 2"/>
    <property type="match status" value="1"/>
</dbReference>
<evidence type="ECO:0000256" key="3">
    <source>
        <dbReference type="ARBA" id="ARBA00022741"/>
    </source>
</evidence>
<dbReference type="Gene3D" id="2.40.50.140">
    <property type="entry name" value="Nucleic acid-binding proteins"/>
    <property type="match status" value="1"/>
</dbReference>
<gene>
    <name evidence="7 9" type="primary">asnS</name>
    <name evidence="9" type="ORF">LEM8419_02891</name>
</gene>
<dbReference type="NCBIfam" id="TIGR00457">
    <property type="entry name" value="asnS"/>
    <property type="match status" value="1"/>
</dbReference>
<comment type="similarity">
    <text evidence="1 7">Belongs to the class-II aminoacyl-tRNA synthetase family.</text>
</comment>
<keyword evidence="6 7" id="KW-0030">Aminoacyl-tRNA synthetase</keyword>
<dbReference type="InterPro" id="IPR004364">
    <property type="entry name" value="Aa-tRNA-synt_II"/>
</dbReference>
<comment type="subunit">
    <text evidence="7">Homodimer.</text>
</comment>
<protein>
    <recommendedName>
        <fullName evidence="7">Asparagine--tRNA ligase</fullName>
        <ecNumber evidence="7">6.1.1.22</ecNumber>
    </recommendedName>
    <alternativeName>
        <fullName evidence="7">Asparaginyl-tRNA synthetase</fullName>
        <shortName evidence="7">AsnRS</shortName>
    </alternativeName>
</protein>
<keyword evidence="10" id="KW-1185">Reference proteome</keyword>
<evidence type="ECO:0000313" key="10">
    <source>
        <dbReference type="Proteomes" id="UP000837803"/>
    </source>
</evidence>
<name>A0ABN8FDD0_9BACT</name>
<dbReference type="Pfam" id="PF01336">
    <property type="entry name" value="tRNA_anti-codon"/>
    <property type="match status" value="1"/>
</dbReference>
<proteinExistence type="inferred from homology"/>
<dbReference type="SUPFAM" id="SSF50249">
    <property type="entry name" value="Nucleic acid-binding proteins"/>
    <property type="match status" value="1"/>
</dbReference>
<sequence>MIVRQEIKHLLQQPPVGELVTVMGWVRAWRGNRFMVLNDGSGPQTLQVVVDQDKFPEETVRQIGFHACVRVVGTLTASQGSGQSVEVMAEQLEILGANDLSSYPLQPKKQTMEYLRENAQFRMRTNTFSSVFRVRHGVAYAVNKYFHDRGYYYLHTPIITGNDAEGAGEMFRVSTLDPINPPRTEAGEIDYNQDFFGKATNLTVSGQLQAEIGALALGKVYTFGPTFRAENSNTSRHLAEFWMIEPEIAFADIDNDMNLAEDFVKYLINFCLEQYPDDLAYLDQRIQDSEKNMKTADRRPMGLVDTLKFVVANDFARVTYTEALDILMRSKAYKKGKFEFPLSWGTDLQAEHERYLVEKHFERPVIVRDYPKDIKAFYMRQNDDGKTVAAMDVLFPYIGEVIGGSQREEREDKLRQRMQEMDVHADELAWYLQLRTFGGCPHAGFGLGFERIVQFITGMGNIRDVIPFPRAPRLADF</sequence>
<dbReference type="NCBIfam" id="NF003037">
    <property type="entry name" value="PRK03932.1"/>
    <property type="match status" value="1"/>
</dbReference>
<dbReference type="InterPro" id="IPR006195">
    <property type="entry name" value="aa-tRNA-synth_II"/>
</dbReference>
<evidence type="ECO:0000256" key="1">
    <source>
        <dbReference type="ARBA" id="ARBA00008226"/>
    </source>
</evidence>
<dbReference type="GO" id="GO:0004816">
    <property type="term" value="F:asparagine-tRNA ligase activity"/>
    <property type="evidence" value="ECO:0007669"/>
    <property type="project" value="UniProtKB-EC"/>
</dbReference>
<dbReference type="InterPro" id="IPR045864">
    <property type="entry name" value="aa-tRNA-synth_II/BPL/LPL"/>
</dbReference>
<dbReference type="PRINTS" id="PR01042">
    <property type="entry name" value="TRNASYNTHASP"/>
</dbReference>
<dbReference type="CDD" id="cd04318">
    <property type="entry name" value="EcAsnRS_like_N"/>
    <property type="match status" value="1"/>
</dbReference>
<evidence type="ECO:0000256" key="4">
    <source>
        <dbReference type="ARBA" id="ARBA00022840"/>
    </source>
</evidence>
<evidence type="ECO:0000256" key="7">
    <source>
        <dbReference type="HAMAP-Rule" id="MF_00534"/>
    </source>
</evidence>
<keyword evidence="2 7" id="KW-0436">Ligase</keyword>
<evidence type="ECO:0000256" key="2">
    <source>
        <dbReference type="ARBA" id="ARBA00022598"/>
    </source>
</evidence>
<feature type="domain" description="Aminoacyl-transfer RNA synthetases class-II family profile" evidence="8">
    <location>
        <begin position="132"/>
        <end position="467"/>
    </location>
</feature>
<dbReference type="InterPro" id="IPR002312">
    <property type="entry name" value="Asp/Asn-tRNA-synth_IIb"/>
</dbReference>
<comment type="caution">
    <text evidence="9">The sequence shown here is derived from an EMBL/GenBank/DDBJ whole genome shotgun (WGS) entry which is preliminary data.</text>
</comment>
<dbReference type="EC" id="6.1.1.22" evidence="7"/>
<dbReference type="EMBL" id="CAKLPZ010000004">
    <property type="protein sequence ID" value="CAH1001976.1"/>
    <property type="molecule type" value="Genomic_DNA"/>
</dbReference>